<dbReference type="InterPro" id="IPR045516">
    <property type="entry name" value="DUF6477"/>
</dbReference>
<gene>
    <name evidence="1" type="ORF">SAMN04488238_10836</name>
</gene>
<organism evidence="1 2">
    <name type="scientific">Roseicitreum antarcticum</name>
    <dbReference type="NCBI Taxonomy" id="564137"/>
    <lineage>
        <taxon>Bacteria</taxon>
        <taxon>Pseudomonadati</taxon>
        <taxon>Pseudomonadota</taxon>
        <taxon>Alphaproteobacteria</taxon>
        <taxon>Rhodobacterales</taxon>
        <taxon>Paracoccaceae</taxon>
        <taxon>Roseicitreum</taxon>
    </lineage>
</organism>
<protein>
    <submittedName>
        <fullName evidence="1">Uncharacterized protein</fullName>
    </submittedName>
</protein>
<dbReference type="Proteomes" id="UP000198539">
    <property type="component" value="Unassembled WGS sequence"/>
</dbReference>
<sequence length="121" mass="12984">MTTAPIDLATLHRPRLLITAARFGLADYARTRDLRQALRCGVMTALPDARAAVDQLVVLEAMLEGLRVAHDAAYRPARHVAVLTALLAEWQVAYGAVDNVVALCAARDRVAAPAMRRAVGG</sequence>
<dbReference type="EMBL" id="FNOM01000008">
    <property type="protein sequence ID" value="SDX40703.1"/>
    <property type="molecule type" value="Genomic_DNA"/>
</dbReference>
<proteinExistence type="predicted"/>
<evidence type="ECO:0000313" key="2">
    <source>
        <dbReference type="Proteomes" id="UP000198539"/>
    </source>
</evidence>
<dbReference type="STRING" id="564137.SAMN04488238_10836"/>
<reference evidence="1 2" key="1">
    <citation type="submission" date="2016-10" db="EMBL/GenBank/DDBJ databases">
        <authorList>
            <person name="de Groot N.N."/>
        </authorList>
    </citation>
    <scope>NUCLEOTIDE SEQUENCE [LARGE SCALE GENOMIC DNA]</scope>
    <source>
        <strain evidence="1 2">CGMCC 1.8894</strain>
    </source>
</reference>
<dbReference type="Pfam" id="PF20083">
    <property type="entry name" value="DUF6477"/>
    <property type="match status" value="1"/>
</dbReference>
<dbReference type="AlphaFoldDB" id="A0A1H3BFI8"/>
<dbReference type="RefSeq" id="WP_176847179.1">
    <property type="nucleotide sequence ID" value="NZ_CP061498.1"/>
</dbReference>
<keyword evidence="2" id="KW-1185">Reference proteome</keyword>
<name>A0A1H3BFI8_9RHOB</name>
<accession>A0A1H3BFI8</accession>
<evidence type="ECO:0000313" key="1">
    <source>
        <dbReference type="EMBL" id="SDX40703.1"/>
    </source>
</evidence>